<proteinExistence type="predicted"/>
<accession>A0A4S8PHZ3</accession>
<dbReference type="AlphaFoldDB" id="A0A4S8PHZ3"/>
<keyword evidence="2" id="KW-1185">Reference proteome</keyword>
<organism evidence="1 2">
    <name type="scientific">Glycomyces paridis</name>
    <dbReference type="NCBI Taxonomy" id="2126555"/>
    <lineage>
        <taxon>Bacteria</taxon>
        <taxon>Bacillati</taxon>
        <taxon>Actinomycetota</taxon>
        <taxon>Actinomycetes</taxon>
        <taxon>Glycomycetales</taxon>
        <taxon>Glycomycetaceae</taxon>
        <taxon>Glycomyces</taxon>
    </lineage>
</organism>
<evidence type="ECO:0008006" key="3">
    <source>
        <dbReference type="Google" id="ProtNLM"/>
    </source>
</evidence>
<reference evidence="1 2" key="1">
    <citation type="journal article" date="2018" name="Int. J. Syst. Evol. Microbiol.">
        <title>Glycomyces paridis sp. nov., isolated from the medicinal plant Paris polyphylla.</title>
        <authorList>
            <person name="Fang X.M."/>
            <person name="Bai J.L."/>
            <person name="Su J."/>
            <person name="Zhao L.L."/>
            <person name="Liu H.Y."/>
            <person name="Ma B.P."/>
            <person name="Zhang Y.Q."/>
            <person name="Yu L.Y."/>
        </authorList>
    </citation>
    <scope>NUCLEOTIDE SEQUENCE [LARGE SCALE GENOMIC DNA]</scope>
    <source>
        <strain evidence="1 2">CPCC 204357</strain>
    </source>
</reference>
<dbReference type="GO" id="GO:0016627">
    <property type="term" value="F:oxidoreductase activity, acting on the CH-CH group of donors"/>
    <property type="evidence" value="ECO:0007669"/>
    <property type="project" value="InterPro"/>
</dbReference>
<evidence type="ECO:0000313" key="1">
    <source>
        <dbReference type="EMBL" id="THV30227.1"/>
    </source>
</evidence>
<sequence length="189" mass="20444">MSPNGSDYGATAFADGVPAALARLLAEHPDWSPWGHRGYALVPEFAPRGTIVRTLQSDEGGLALCRDEYREHSLDPRWTAAVTGIRLGGAERLMRLCVQHLSRRTVQGRMTLAHPVVRAHFGEAVLDLAEARQCADLPAAGRTADAVVRATLRRFGAAGYVDGPARRLARALDLLSDLYREGGPDHAGR</sequence>
<name>A0A4S8PHZ3_9ACTN</name>
<dbReference type="EMBL" id="STGX01000004">
    <property type="protein sequence ID" value="THV30227.1"/>
    <property type="molecule type" value="Genomic_DNA"/>
</dbReference>
<evidence type="ECO:0000313" key="2">
    <source>
        <dbReference type="Proteomes" id="UP000305792"/>
    </source>
</evidence>
<protein>
    <recommendedName>
        <fullName evidence="3">Acyl-CoA dehydrogenase/oxidase C-terminal domain-containing protein</fullName>
    </recommendedName>
</protein>
<gene>
    <name evidence="1" type="ORF">E9998_07600</name>
</gene>
<dbReference type="SUPFAM" id="SSF47203">
    <property type="entry name" value="Acyl-CoA dehydrogenase C-terminal domain-like"/>
    <property type="match status" value="1"/>
</dbReference>
<comment type="caution">
    <text evidence="1">The sequence shown here is derived from an EMBL/GenBank/DDBJ whole genome shotgun (WGS) entry which is preliminary data.</text>
</comment>
<dbReference type="Proteomes" id="UP000305792">
    <property type="component" value="Unassembled WGS sequence"/>
</dbReference>
<dbReference type="InterPro" id="IPR036250">
    <property type="entry name" value="AcylCo_DH-like_C"/>
</dbReference>
<dbReference type="RefSeq" id="WP_136529100.1">
    <property type="nucleotide sequence ID" value="NZ_STGX01000004.1"/>
</dbReference>